<dbReference type="PANTHER" id="PTHR42724">
    <property type="entry name" value="TETRAACYLDISACCHARIDE 4'-KINASE"/>
    <property type="match status" value="1"/>
</dbReference>
<dbReference type="InterPro" id="IPR027417">
    <property type="entry name" value="P-loop_NTPase"/>
</dbReference>
<dbReference type="HAMAP" id="MF_00409">
    <property type="entry name" value="LpxK"/>
    <property type="match status" value="1"/>
</dbReference>
<protein>
    <recommendedName>
        <fullName evidence="4 13">Tetraacyldisaccharide 4'-kinase</fullName>
        <ecNumber evidence="3 13">2.7.1.130</ecNumber>
    </recommendedName>
    <alternativeName>
        <fullName evidence="12 13">Lipid A 4'-kinase</fullName>
    </alternativeName>
</protein>
<dbReference type="GO" id="GO:0009245">
    <property type="term" value="P:lipid A biosynthetic process"/>
    <property type="evidence" value="ECO:0007669"/>
    <property type="project" value="UniProtKB-UniRule"/>
</dbReference>
<feature type="binding site" evidence="13">
    <location>
        <begin position="56"/>
        <end position="63"/>
    </location>
    <ligand>
        <name>ATP</name>
        <dbReference type="ChEBI" id="CHEBI:30616"/>
    </ligand>
</feature>
<dbReference type="PANTHER" id="PTHR42724:SF1">
    <property type="entry name" value="TETRAACYLDISACCHARIDE 4'-KINASE, MITOCHONDRIAL-RELATED"/>
    <property type="match status" value="1"/>
</dbReference>
<proteinExistence type="inferred from homology"/>
<dbReference type="AlphaFoldDB" id="A0A7W2AAJ9"/>
<comment type="catalytic activity">
    <reaction evidence="13">
        <text>a lipid A disaccharide + ATP = a lipid IVA + ADP + H(+)</text>
        <dbReference type="Rhea" id="RHEA:67840"/>
        <dbReference type="ChEBI" id="CHEBI:15378"/>
        <dbReference type="ChEBI" id="CHEBI:30616"/>
        <dbReference type="ChEBI" id="CHEBI:176343"/>
        <dbReference type="ChEBI" id="CHEBI:176425"/>
        <dbReference type="ChEBI" id="CHEBI:456216"/>
        <dbReference type="EC" id="2.7.1.130"/>
    </reaction>
</comment>
<dbReference type="InterPro" id="IPR003758">
    <property type="entry name" value="LpxK"/>
</dbReference>
<comment type="function">
    <text evidence="1 13">Transfers the gamma-phosphate of ATP to the 4'-position of a tetraacyldisaccharide 1-phosphate intermediate (termed DS-1-P) to form tetraacyldisaccharide 1,4'-bis-phosphate (lipid IVA).</text>
</comment>
<keyword evidence="8 13" id="KW-0547">Nucleotide-binding</keyword>
<dbReference type="GO" id="GO:0005886">
    <property type="term" value="C:plasma membrane"/>
    <property type="evidence" value="ECO:0007669"/>
    <property type="project" value="TreeGrafter"/>
</dbReference>
<organism evidence="14 15">
    <name type="scientific">Marinobacterium marinum</name>
    <dbReference type="NCBI Taxonomy" id="2756129"/>
    <lineage>
        <taxon>Bacteria</taxon>
        <taxon>Pseudomonadati</taxon>
        <taxon>Pseudomonadota</taxon>
        <taxon>Gammaproteobacteria</taxon>
        <taxon>Oceanospirillales</taxon>
        <taxon>Oceanospirillaceae</taxon>
        <taxon>Marinobacterium</taxon>
    </lineage>
</organism>
<dbReference type="CDD" id="cd01983">
    <property type="entry name" value="SIMIBI"/>
    <property type="match status" value="1"/>
</dbReference>
<evidence type="ECO:0000256" key="8">
    <source>
        <dbReference type="ARBA" id="ARBA00022741"/>
    </source>
</evidence>
<evidence type="ECO:0000256" key="12">
    <source>
        <dbReference type="ARBA" id="ARBA00029757"/>
    </source>
</evidence>
<dbReference type="GO" id="GO:0009029">
    <property type="term" value="F:lipid-A 4'-kinase activity"/>
    <property type="evidence" value="ECO:0007669"/>
    <property type="project" value="UniProtKB-UniRule"/>
</dbReference>
<evidence type="ECO:0000256" key="9">
    <source>
        <dbReference type="ARBA" id="ARBA00022777"/>
    </source>
</evidence>
<comment type="pathway">
    <text evidence="2 13">Glycolipid biosynthesis; lipid IV(A) biosynthesis; lipid IV(A) from (3R)-3-hydroxytetradecanoyl-[acyl-carrier-protein] and UDP-N-acetyl-alpha-D-glucosamine: step 6/6.</text>
</comment>
<sequence length="345" mass="37458">MSLERAWYSGASWLRMLRPLSALFRCLVQRRCARQRRLGSAESGIPVPVVIVGNISIGGTGKTPLTIALIELLRAEGYRPGVVSRGYGAAPPSYPWHVTAETPPATGGDEPCLIVQRTDVPLVIDPDRPRAVDALLDHSPCDVIISDDGLQHYALARDIEIAVVDGRRGLGNGHCLPEGPLREPPERLALVDWVVVNGAATVAGLPALEQTPVCMQLFPSRLTPLSGGPSIRPECWTQGRQVHAVAGIGNPGRFFDTLRSLGFEPIEHPLEDHAAMTPEQFDFLPPLPVIMTEKDAVKCRAFPLKEAWVLRVEARLSASFQSQFLQRLAQVSAQQTGQNNGSQTA</sequence>
<accession>A0A7W2AAJ9</accession>
<keyword evidence="11 13" id="KW-0443">Lipid metabolism</keyword>
<dbReference type="Pfam" id="PF02606">
    <property type="entry name" value="LpxK"/>
    <property type="match status" value="1"/>
</dbReference>
<dbReference type="EMBL" id="JACEMT010000041">
    <property type="protein sequence ID" value="MBA4501956.1"/>
    <property type="molecule type" value="Genomic_DNA"/>
</dbReference>
<dbReference type="GO" id="GO:0009244">
    <property type="term" value="P:lipopolysaccharide core region biosynthetic process"/>
    <property type="evidence" value="ECO:0007669"/>
    <property type="project" value="TreeGrafter"/>
</dbReference>
<evidence type="ECO:0000256" key="10">
    <source>
        <dbReference type="ARBA" id="ARBA00022840"/>
    </source>
</evidence>
<dbReference type="UniPathway" id="UPA00359">
    <property type="reaction ID" value="UER00482"/>
</dbReference>
<comment type="similarity">
    <text evidence="13">Belongs to the LpxK family.</text>
</comment>
<evidence type="ECO:0000256" key="7">
    <source>
        <dbReference type="ARBA" id="ARBA00022679"/>
    </source>
</evidence>
<evidence type="ECO:0000256" key="11">
    <source>
        <dbReference type="ARBA" id="ARBA00023098"/>
    </source>
</evidence>
<comment type="caution">
    <text evidence="14">The sequence shown here is derived from an EMBL/GenBank/DDBJ whole genome shotgun (WGS) entry which is preliminary data.</text>
</comment>
<name>A0A7W2AAJ9_9GAMM</name>
<evidence type="ECO:0000313" key="14">
    <source>
        <dbReference type="EMBL" id="MBA4501956.1"/>
    </source>
</evidence>
<evidence type="ECO:0000256" key="5">
    <source>
        <dbReference type="ARBA" id="ARBA00022516"/>
    </source>
</evidence>
<dbReference type="EC" id="2.7.1.130" evidence="3 13"/>
<evidence type="ECO:0000256" key="6">
    <source>
        <dbReference type="ARBA" id="ARBA00022556"/>
    </source>
</evidence>
<keyword evidence="5 13" id="KW-0444">Lipid biosynthesis</keyword>
<keyword evidence="7 13" id="KW-0808">Transferase</keyword>
<reference evidence="14 15" key="1">
    <citation type="submission" date="2020-07" db="EMBL/GenBank/DDBJ databases">
        <title>Bacterium isolated from marien macroalgae.</title>
        <authorList>
            <person name="Zhu K."/>
            <person name="Lu D."/>
            <person name="Du Z."/>
        </authorList>
    </citation>
    <scope>NUCLEOTIDE SEQUENCE [LARGE SCALE GENOMIC DNA]</scope>
    <source>
        <strain evidence="14 15">3-1745</strain>
    </source>
</reference>
<evidence type="ECO:0000256" key="3">
    <source>
        <dbReference type="ARBA" id="ARBA00012071"/>
    </source>
</evidence>
<dbReference type="Proteomes" id="UP000538931">
    <property type="component" value="Unassembled WGS sequence"/>
</dbReference>
<evidence type="ECO:0000256" key="4">
    <source>
        <dbReference type="ARBA" id="ARBA00016436"/>
    </source>
</evidence>
<dbReference type="NCBIfam" id="TIGR00682">
    <property type="entry name" value="lpxK"/>
    <property type="match status" value="1"/>
</dbReference>
<dbReference type="SUPFAM" id="SSF52540">
    <property type="entry name" value="P-loop containing nucleoside triphosphate hydrolases"/>
    <property type="match status" value="1"/>
</dbReference>
<dbReference type="GO" id="GO:0005524">
    <property type="term" value="F:ATP binding"/>
    <property type="evidence" value="ECO:0007669"/>
    <property type="project" value="UniProtKB-UniRule"/>
</dbReference>
<keyword evidence="10 13" id="KW-0067">ATP-binding</keyword>
<evidence type="ECO:0000256" key="1">
    <source>
        <dbReference type="ARBA" id="ARBA00002274"/>
    </source>
</evidence>
<keyword evidence="15" id="KW-1185">Reference proteome</keyword>
<keyword evidence="6 13" id="KW-0441">Lipid A biosynthesis</keyword>
<evidence type="ECO:0000256" key="2">
    <source>
        <dbReference type="ARBA" id="ARBA00004870"/>
    </source>
</evidence>
<evidence type="ECO:0000313" key="15">
    <source>
        <dbReference type="Proteomes" id="UP000538931"/>
    </source>
</evidence>
<keyword evidence="9 13" id="KW-0418">Kinase</keyword>
<evidence type="ECO:0000256" key="13">
    <source>
        <dbReference type="HAMAP-Rule" id="MF_00409"/>
    </source>
</evidence>
<gene>
    <name evidence="13" type="primary">lpxK</name>
    <name evidence="14" type="ORF">H1S06_06200</name>
</gene>